<accession>A0ABW0WFH2</accession>
<dbReference type="RefSeq" id="WP_344346781.1">
    <property type="nucleotide sequence ID" value="NZ_BAAASM010000006.1"/>
</dbReference>
<organism evidence="1 2">
    <name type="scientific">Streptomyces nogalater</name>
    <dbReference type="NCBI Taxonomy" id="38314"/>
    <lineage>
        <taxon>Bacteria</taxon>
        <taxon>Bacillati</taxon>
        <taxon>Actinomycetota</taxon>
        <taxon>Actinomycetes</taxon>
        <taxon>Kitasatosporales</taxon>
        <taxon>Streptomycetaceae</taxon>
        <taxon>Streptomyces</taxon>
    </lineage>
</organism>
<sequence length="446" mass="48839">MTTTWRALLDATIAVGRDITPWLASVPRLARREIMARRYPLSAYLVRDKVRTGKTAGPRWKVVPSAVYSHGTEHSTRTAFGYHIGMTMAEWACGTLMGLGPTTHAESAAPPGADPEWLRTRSLPDLFGTHPADSRVWLVEAKGGRWLRMPSRVKGARQLDVGALLPVPHHKVLCGTGLEQRLFMVIDVESADHGGAGTPRARDSAEVLLELARSRMTTYLALASLPPALLRVTPVGRPETRQGPRRSGSLRLLEGDSATEDLRRRIGGSRGEGAVRGERAIRGEDGLDMLTSRIPGTDLVLGMSRRLYGACSELAGLERRTAEEVRRMRPAYTPYVPESPHVIDAGSLESPLRRIAGEGDRQVSDARYERRAADARNLVRQIRAERRGDYLAAVQRGFAAGEERTWEQLIDHSPEPAVPGRDGYLEAATADTYLAVEEASLDPGTA</sequence>
<reference evidence="2" key="1">
    <citation type="journal article" date="2019" name="Int. J. Syst. Evol. Microbiol.">
        <title>The Global Catalogue of Microorganisms (GCM) 10K type strain sequencing project: providing services to taxonomists for standard genome sequencing and annotation.</title>
        <authorList>
            <consortium name="The Broad Institute Genomics Platform"/>
            <consortium name="The Broad Institute Genome Sequencing Center for Infectious Disease"/>
            <person name="Wu L."/>
            <person name="Ma J."/>
        </authorList>
    </citation>
    <scope>NUCLEOTIDE SEQUENCE [LARGE SCALE GENOMIC DNA]</scope>
    <source>
        <strain evidence="2">KCTC 5701</strain>
    </source>
</reference>
<name>A0ABW0WFH2_STRNO</name>
<proteinExistence type="predicted"/>
<protein>
    <submittedName>
        <fullName evidence="1">Uncharacterized protein</fullName>
    </submittedName>
</protein>
<evidence type="ECO:0000313" key="1">
    <source>
        <dbReference type="EMBL" id="MFC5655030.1"/>
    </source>
</evidence>
<gene>
    <name evidence="1" type="ORF">ACFP3J_05940</name>
</gene>
<comment type="caution">
    <text evidence="1">The sequence shown here is derived from an EMBL/GenBank/DDBJ whole genome shotgun (WGS) entry which is preliminary data.</text>
</comment>
<keyword evidence="2" id="KW-1185">Reference proteome</keyword>
<evidence type="ECO:0000313" key="2">
    <source>
        <dbReference type="Proteomes" id="UP001596065"/>
    </source>
</evidence>
<dbReference type="EMBL" id="JBHSOE010000006">
    <property type="protein sequence ID" value="MFC5655030.1"/>
    <property type="molecule type" value="Genomic_DNA"/>
</dbReference>
<dbReference type="Proteomes" id="UP001596065">
    <property type="component" value="Unassembled WGS sequence"/>
</dbReference>